<dbReference type="EMBL" id="OV170233">
    <property type="protein sequence ID" value="CAH0719158.1"/>
    <property type="molecule type" value="Genomic_DNA"/>
</dbReference>
<feature type="region of interest" description="Disordered" evidence="1">
    <location>
        <begin position="147"/>
        <end position="168"/>
    </location>
</feature>
<feature type="compositionally biased region" description="Basic and acidic residues" evidence="1">
    <location>
        <begin position="148"/>
        <end position="158"/>
    </location>
</feature>
<dbReference type="AlphaFoldDB" id="A0A8J9VAV7"/>
<feature type="compositionally biased region" description="Polar residues" evidence="1">
    <location>
        <begin position="688"/>
        <end position="697"/>
    </location>
</feature>
<evidence type="ECO:0000256" key="1">
    <source>
        <dbReference type="SAM" id="MobiDB-lite"/>
    </source>
</evidence>
<name>A0A8J9VAV7_9NEOP</name>
<protein>
    <submittedName>
        <fullName evidence="2">Uncharacterized protein</fullName>
    </submittedName>
</protein>
<proteinExistence type="predicted"/>
<accession>A0A8J9VAV7</accession>
<evidence type="ECO:0000313" key="2">
    <source>
        <dbReference type="EMBL" id="CAH0719158.1"/>
    </source>
</evidence>
<feature type="non-terminal residue" evidence="2">
    <location>
        <position position="706"/>
    </location>
</feature>
<gene>
    <name evidence="2" type="ORF">BINO364_LOCUS5541</name>
</gene>
<feature type="region of interest" description="Disordered" evidence="1">
    <location>
        <begin position="656"/>
        <end position="706"/>
    </location>
</feature>
<keyword evidence="3" id="KW-1185">Reference proteome</keyword>
<organism evidence="2 3">
    <name type="scientific">Brenthis ino</name>
    <name type="common">lesser marbled fritillary</name>
    <dbReference type="NCBI Taxonomy" id="405034"/>
    <lineage>
        <taxon>Eukaryota</taxon>
        <taxon>Metazoa</taxon>
        <taxon>Ecdysozoa</taxon>
        <taxon>Arthropoda</taxon>
        <taxon>Hexapoda</taxon>
        <taxon>Insecta</taxon>
        <taxon>Pterygota</taxon>
        <taxon>Neoptera</taxon>
        <taxon>Endopterygota</taxon>
        <taxon>Lepidoptera</taxon>
        <taxon>Glossata</taxon>
        <taxon>Ditrysia</taxon>
        <taxon>Papilionoidea</taxon>
        <taxon>Nymphalidae</taxon>
        <taxon>Heliconiinae</taxon>
        <taxon>Argynnini</taxon>
        <taxon>Brenthis</taxon>
    </lineage>
</organism>
<reference evidence="2" key="1">
    <citation type="submission" date="2021-12" db="EMBL/GenBank/DDBJ databases">
        <authorList>
            <person name="Martin H S."/>
        </authorList>
    </citation>
    <scope>NUCLEOTIDE SEQUENCE</scope>
</reference>
<sequence length="706" mass="80254">MRVSEILNSELQQDERLVVYLYKNSHNEVTIYIPNSEKQKVLPEFTLDNNDLLKKNTTVNTNNLFYLNKSDLMLHESSNSLDINSNQLLGIRPDNIILSNQPYLITGYTQFLQIPLNFQNIPNCCGNIVMLLQNLFEKHSHLPINTKEIPENDLKPNENKQPSNVDTLHPEDVWDYIIPNPREENIPLNPNSIHDVLDLIIPQSNEEKPSNSDKLNPQDVFDLLTPPSNEEKPSNLDNVHPQDILDLIISQSKEESPSNSDSVYPQDVLDLIIPPSNKEKPSNSDNVHPQDMLHHILLEINKNKKPADLNNVNIQDVLESEAEIKPLNPGNNYQVDIDSNNIDFQDLMDHQNYENPIIQDLVDYHNDEIPVTQGLVDKQKYTTPLNQDQNPVLIIYGPKQPSNFGKYNDDTLLFLNKYISSLKEKHTHLLNQNKTSEIEGHNGPSQINDQYIISELNRPQMNYRPPSNAFGHITFDQWFLLQVNLLKKYNFIMSYAINIEMLKILLQNTLYENGISITNTGDLIDFNGERLSIDSLELRPVLIGDPIKYNEFLLSHDCVTASKFPYREEIVVKLSKPRRFLGLISLNEASFFDTRKSGSPICPPSSNGNSVSSIPIIPESLVENRNGLWNRRSSPNDLPAYPDKLWRSEKTNVKANDNGFEDISSPRGLGSEDNDYSDIGLRIIGGQAATSSGTPVSSKGRRSVNK</sequence>
<dbReference type="OrthoDB" id="6930320at2759"/>
<feature type="region of interest" description="Disordered" evidence="1">
    <location>
        <begin position="205"/>
        <end position="240"/>
    </location>
</feature>
<evidence type="ECO:0000313" key="3">
    <source>
        <dbReference type="Proteomes" id="UP000838878"/>
    </source>
</evidence>
<dbReference type="Proteomes" id="UP000838878">
    <property type="component" value="Chromosome 13"/>
</dbReference>